<dbReference type="AlphaFoldDB" id="W1NNW9"/>
<name>W1NNW9_AMBTC</name>
<evidence type="ECO:0000313" key="1">
    <source>
        <dbReference type="EMBL" id="ERM97711.1"/>
    </source>
</evidence>
<evidence type="ECO:0000313" key="2">
    <source>
        <dbReference type="Proteomes" id="UP000017836"/>
    </source>
</evidence>
<organism evidence="1 2">
    <name type="scientific">Amborella trichopoda</name>
    <dbReference type="NCBI Taxonomy" id="13333"/>
    <lineage>
        <taxon>Eukaryota</taxon>
        <taxon>Viridiplantae</taxon>
        <taxon>Streptophyta</taxon>
        <taxon>Embryophyta</taxon>
        <taxon>Tracheophyta</taxon>
        <taxon>Spermatophyta</taxon>
        <taxon>Magnoliopsida</taxon>
        <taxon>Amborellales</taxon>
        <taxon>Amborellaceae</taxon>
        <taxon>Amborella</taxon>
    </lineage>
</organism>
<accession>W1NNW9</accession>
<dbReference type="HOGENOM" id="CLU_123028_0_0_1"/>
<gene>
    <name evidence="1" type="ORF">AMTR_s00121p00083050</name>
</gene>
<dbReference type="Proteomes" id="UP000017836">
    <property type="component" value="Unassembled WGS sequence"/>
</dbReference>
<protein>
    <submittedName>
        <fullName evidence="1">Uncharacterized protein</fullName>
    </submittedName>
</protein>
<reference evidence="2" key="1">
    <citation type="journal article" date="2013" name="Science">
        <title>The Amborella genome and the evolution of flowering plants.</title>
        <authorList>
            <consortium name="Amborella Genome Project"/>
        </authorList>
    </citation>
    <scope>NUCLEOTIDE SEQUENCE [LARGE SCALE GENOMIC DNA]</scope>
</reference>
<dbReference type="Gramene" id="ERM97711">
    <property type="protein sequence ID" value="ERM97711"/>
    <property type="gene ID" value="AMTR_s00121p00083050"/>
</dbReference>
<sequence>MPPIRQEFDNLQPNEPDEVISDNRQQAYQTAMCITTLIFDDIVEPYMPDQVRGQFGAKQGILKNLLVVSKSASRQGGQRDWQIVNADKIAHWLSCQNHMMPEIVEDTDNGLPSEDYKASYNLASTVMLAKELTHRHKWYLEVYNRVNNAFEALSKFVHMDMGDVEARMEILQRQYNDEGGLDEAGYEGVD</sequence>
<keyword evidence="2" id="KW-1185">Reference proteome</keyword>
<proteinExistence type="predicted"/>
<dbReference type="EMBL" id="KI395895">
    <property type="protein sequence ID" value="ERM97711.1"/>
    <property type="molecule type" value="Genomic_DNA"/>
</dbReference>